<dbReference type="EMBL" id="CZBF01000001">
    <property type="protein sequence ID" value="CUP30135.1"/>
    <property type="molecule type" value="Genomic_DNA"/>
</dbReference>
<dbReference type="RefSeq" id="WP_057281100.1">
    <property type="nucleotide sequence ID" value="NZ_CZBF01000001.1"/>
</dbReference>
<sequence>MPEISEILSSDDFSRIVSDLCVDTIEDRDPKEYLEEYNGERRRRKTSVGFREPKKVAVYSDTEFETDPNTGEEKPKRLEDKTVPVAKIVTNIPKKIVRTAAAFLFGGDMIVSADNMDDDSLQDFKQVFVRKLKMKSVFMRFARIVLSETKGAIVFYPVTKSNIKGTDKDGNPIFKKEVVLKAKILSTPKDDNVTNEFYPHFNDDDDMDGFIHKYTTMVNGRSCECVKIYTANEIITGINDGRWGITKDKNLFGKIPVVYAEVDQPDWEDIAVLMDAYEMRLSRMSDTNDYFGDPMLKTYGQTNLPSKETVGKELNFSMEVDPDTGTAYHGDAEYLSWQQSIDSQKEEIANERHEIFSGASCPDLSFDNLIGIGDLSGVAREFMTIDAKIKATEQMEIFGPVVQRCVTIVQAGMARISHIKNADAIEGNYFEVKFGSILPKNLTEILQNLAIANGNKPINSQETITAESPYTKNAKQETATMKKEEKEMVQNSNPFGTTFPANPDE</sequence>
<reference evidence="2 3" key="1">
    <citation type="submission" date="2015-09" db="EMBL/GenBank/DDBJ databases">
        <authorList>
            <consortium name="Pathogen Informatics"/>
        </authorList>
    </citation>
    <scope>NUCLEOTIDE SEQUENCE [LARGE SCALE GENOMIC DNA]</scope>
    <source>
        <strain evidence="2 3">2789STDY5834942</strain>
    </source>
</reference>
<dbReference type="AlphaFoldDB" id="A0A174M807"/>
<protein>
    <submittedName>
        <fullName evidence="2">Phage portal protein, SPP1 family</fullName>
    </submittedName>
</protein>
<proteinExistence type="predicted"/>
<evidence type="ECO:0000313" key="2">
    <source>
        <dbReference type="EMBL" id="CUP30135.1"/>
    </source>
</evidence>
<feature type="compositionally biased region" description="Polar residues" evidence="1">
    <location>
        <begin position="489"/>
        <end position="505"/>
    </location>
</feature>
<evidence type="ECO:0000256" key="1">
    <source>
        <dbReference type="SAM" id="MobiDB-lite"/>
    </source>
</evidence>
<dbReference type="Proteomes" id="UP000095788">
    <property type="component" value="Unassembled WGS sequence"/>
</dbReference>
<gene>
    <name evidence="2" type="ORF">ERS852554_00275</name>
</gene>
<dbReference type="InterPro" id="IPR021145">
    <property type="entry name" value="Portal_protein_SPP1_Gp6-like"/>
</dbReference>
<accession>A0A174M807</accession>
<organism evidence="2 3">
    <name type="scientific">Bacteroides uniformis</name>
    <dbReference type="NCBI Taxonomy" id="820"/>
    <lineage>
        <taxon>Bacteria</taxon>
        <taxon>Pseudomonadati</taxon>
        <taxon>Bacteroidota</taxon>
        <taxon>Bacteroidia</taxon>
        <taxon>Bacteroidales</taxon>
        <taxon>Bacteroidaceae</taxon>
        <taxon>Bacteroides</taxon>
    </lineage>
</organism>
<evidence type="ECO:0000313" key="3">
    <source>
        <dbReference type="Proteomes" id="UP000095788"/>
    </source>
</evidence>
<dbReference type="Pfam" id="PF05133">
    <property type="entry name" value="SPP1_portal"/>
    <property type="match status" value="1"/>
</dbReference>
<name>A0A174M807_BACUN</name>
<feature type="region of interest" description="Disordered" evidence="1">
    <location>
        <begin position="466"/>
        <end position="505"/>
    </location>
</feature>